<evidence type="ECO:0000313" key="2">
    <source>
        <dbReference type="EMBL" id="KAH7084424.1"/>
    </source>
</evidence>
<organism evidence="2 3">
    <name type="scientific">Paraphoma chrysanthemicola</name>
    <dbReference type="NCBI Taxonomy" id="798071"/>
    <lineage>
        <taxon>Eukaryota</taxon>
        <taxon>Fungi</taxon>
        <taxon>Dikarya</taxon>
        <taxon>Ascomycota</taxon>
        <taxon>Pezizomycotina</taxon>
        <taxon>Dothideomycetes</taxon>
        <taxon>Pleosporomycetidae</taxon>
        <taxon>Pleosporales</taxon>
        <taxon>Pleosporineae</taxon>
        <taxon>Phaeosphaeriaceae</taxon>
        <taxon>Paraphoma</taxon>
    </lineage>
</organism>
<sequence>MLIPRGRNPEDIKVGPLHLPLPWLIPVCIFSPFAASFIVFVIYRYAVTRWHNRRAMLEQGEQKVSGDVEMQVRGFLLANQDEMEQRRL</sequence>
<keyword evidence="1" id="KW-0472">Membrane</keyword>
<reference evidence="2" key="1">
    <citation type="journal article" date="2021" name="Nat. Commun.">
        <title>Genetic determinants of endophytism in the Arabidopsis root mycobiome.</title>
        <authorList>
            <person name="Mesny F."/>
            <person name="Miyauchi S."/>
            <person name="Thiergart T."/>
            <person name="Pickel B."/>
            <person name="Atanasova L."/>
            <person name="Karlsson M."/>
            <person name="Huettel B."/>
            <person name="Barry K.W."/>
            <person name="Haridas S."/>
            <person name="Chen C."/>
            <person name="Bauer D."/>
            <person name="Andreopoulos W."/>
            <person name="Pangilinan J."/>
            <person name="LaButti K."/>
            <person name="Riley R."/>
            <person name="Lipzen A."/>
            <person name="Clum A."/>
            <person name="Drula E."/>
            <person name="Henrissat B."/>
            <person name="Kohler A."/>
            <person name="Grigoriev I.V."/>
            <person name="Martin F.M."/>
            <person name="Hacquard S."/>
        </authorList>
    </citation>
    <scope>NUCLEOTIDE SEQUENCE</scope>
    <source>
        <strain evidence="2">MPI-SDFR-AT-0120</strain>
    </source>
</reference>
<evidence type="ECO:0000313" key="3">
    <source>
        <dbReference type="Proteomes" id="UP000813461"/>
    </source>
</evidence>
<keyword evidence="1" id="KW-1133">Transmembrane helix</keyword>
<keyword evidence="3" id="KW-1185">Reference proteome</keyword>
<dbReference type="OrthoDB" id="3794851at2759"/>
<feature type="transmembrane region" description="Helical" evidence="1">
    <location>
        <begin position="23"/>
        <end position="46"/>
    </location>
</feature>
<comment type="caution">
    <text evidence="2">The sequence shown here is derived from an EMBL/GenBank/DDBJ whole genome shotgun (WGS) entry which is preliminary data.</text>
</comment>
<dbReference type="AlphaFoldDB" id="A0A8K0VX30"/>
<evidence type="ECO:0000256" key="1">
    <source>
        <dbReference type="SAM" id="Phobius"/>
    </source>
</evidence>
<dbReference type="EMBL" id="JAGMVJ010000012">
    <property type="protein sequence ID" value="KAH7084424.1"/>
    <property type="molecule type" value="Genomic_DNA"/>
</dbReference>
<proteinExistence type="predicted"/>
<name>A0A8K0VX30_9PLEO</name>
<dbReference type="Proteomes" id="UP000813461">
    <property type="component" value="Unassembled WGS sequence"/>
</dbReference>
<protein>
    <submittedName>
        <fullName evidence="2">Uncharacterized protein</fullName>
    </submittedName>
</protein>
<gene>
    <name evidence="2" type="ORF">FB567DRAFT_528999</name>
</gene>
<accession>A0A8K0VX30</accession>
<keyword evidence="1" id="KW-0812">Transmembrane</keyword>